<evidence type="ECO:0000259" key="13">
    <source>
        <dbReference type="Pfam" id="PF07715"/>
    </source>
</evidence>
<dbReference type="InterPro" id="IPR039426">
    <property type="entry name" value="TonB-dep_rcpt-like"/>
</dbReference>
<organism evidence="15 16">
    <name type="scientific">Phormidium nigroviride PCC 7112</name>
    <dbReference type="NCBI Taxonomy" id="179408"/>
    <lineage>
        <taxon>Bacteria</taxon>
        <taxon>Bacillati</taxon>
        <taxon>Cyanobacteriota</taxon>
        <taxon>Cyanophyceae</taxon>
        <taxon>Oscillatoriophycideae</taxon>
        <taxon>Oscillatoriales</taxon>
        <taxon>Oscillatoriaceae</taxon>
        <taxon>Phormidium</taxon>
    </lineage>
</organism>
<keyword evidence="16" id="KW-1185">Reference proteome</keyword>
<dbReference type="PANTHER" id="PTHR30069">
    <property type="entry name" value="TONB-DEPENDENT OUTER MEMBRANE RECEPTOR"/>
    <property type="match status" value="1"/>
</dbReference>
<dbReference type="EMBL" id="CP003614">
    <property type="protein sequence ID" value="AFZ09440.1"/>
    <property type="molecule type" value="Genomic_DNA"/>
</dbReference>
<sequence length="923" mass="99919" precursor="true">MNRSQKLLSSLGLAGVVSALVAGPACASNIAQVTGVRLNPTSEGIEIILDTEDGRPLQIFSGSFGETLQVDVITAQLRLPGGNEFRQDKPAAGIASVTVTRLDNNSIRIKVIGERGQPVARVIPNAAGLILSLKPTSEMTARPSAPAPTTQRPGAPAAPFPQTGQPVEIPAEPLPPTVQPPGTPGEPLPPTAQPPGTPGEPLPPTAQPPGTPGEPLPPTVQPPGTPQAGRDPIEIVVTATRTAERVTNVPRSITVVDSEELQQQVGQSRNIGEALANQVPGFAPPTQSTATYGQTLRGRDVSVLIDGVPQTTNLQSFGREFRNIDPSAIERIEVVRGSTAIYGAQATGGVVNIITRRPTEERLSAVTEVGVSSGLTNTDDALSFNAQQTVSGRSGNVDLTGTVSLSRSGAFYDAQGSRIPFFELGGDSSTLFNIMGKVGVDLDTEQRLQLTVNHYRETQDPNVIPDFSVDDREGRQKARAIRTGELDIDGETPGNRSTQLNLSYTNQNLFGSSLQSQIYYRTNSNSGVPSDYRTSEFFGPFVGVARSRAENEQIGGRLAITTPLSRAENLRLTWGSDYVTEDSRQRFDLYDPERVDASGGRVYRKISERPFVPPYTYNSLGFFGQLEWNIDDIVILSGGIRHERAGLKVNDYTTFNDRQIEGGDRKFNATLFNTGAVYKINDTFNVFGNFSQGFSVPDFGRILRQPPDDFVGIESSLEVTQPQKVNSYEIGIRGGWPSVQMSLAAFYNTSDLGVNFQPVGNTGRLELKRAPERIYGLEGTVDWQPGRTWAIGGTATYIQGEYDDDNGRSLALDSSRIPPLKLTAYLQNETLQGWNNRLQLLYSGNRDRAFKDGSDGGPISSYLTLDYISTIQLGKGLLQVKVENLLNNQYFPVLSQYLAGFGVDSSNYAGRGLTLSVNYRLNW</sequence>
<evidence type="ECO:0000256" key="11">
    <source>
        <dbReference type="SAM" id="SignalP"/>
    </source>
</evidence>
<keyword evidence="6 8" id="KW-0472">Membrane</keyword>
<dbReference type="CDD" id="cd01347">
    <property type="entry name" value="ligand_gated_channel"/>
    <property type="match status" value="1"/>
</dbReference>
<evidence type="ECO:0000256" key="8">
    <source>
        <dbReference type="PROSITE-ProRule" id="PRU01360"/>
    </source>
</evidence>
<evidence type="ECO:0000256" key="3">
    <source>
        <dbReference type="ARBA" id="ARBA00022452"/>
    </source>
</evidence>
<feature type="compositionally biased region" description="Pro residues" evidence="10">
    <location>
        <begin position="172"/>
        <end position="225"/>
    </location>
</feature>
<comment type="similarity">
    <text evidence="8 9">Belongs to the TonB-dependent receptor family.</text>
</comment>
<dbReference type="Proteomes" id="UP000010478">
    <property type="component" value="Chromosome"/>
</dbReference>
<dbReference type="PANTHER" id="PTHR30069:SF42">
    <property type="entry name" value="FERRIC AEROBACTIN RECEPTOR"/>
    <property type="match status" value="1"/>
</dbReference>
<dbReference type="HOGENOM" id="CLU_015930_0_0_3"/>
<dbReference type="Gene3D" id="2.170.130.10">
    <property type="entry name" value="TonB-dependent receptor, plug domain"/>
    <property type="match status" value="1"/>
</dbReference>
<evidence type="ECO:0000256" key="4">
    <source>
        <dbReference type="ARBA" id="ARBA00022692"/>
    </source>
</evidence>
<evidence type="ECO:0000256" key="9">
    <source>
        <dbReference type="RuleBase" id="RU003357"/>
    </source>
</evidence>
<evidence type="ECO:0000313" key="16">
    <source>
        <dbReference type="Proteomes" id="UP000010478"/>
    </source>
</evidence>
<dbReference type="PROSITE" id="PS52016">
    <property type="entry name" value="TONB_DEPENDENT_REC_3"/>
    <property type="match status" value="1"/>
</dbReference>
<dbReference type="GO" id="GO:0015344">
    <property type="term" value="F:siderophore uptake transmembrane transporter activity"/>
    <property type="evidence" value="ECO:0007669"/>
    <property type="project" value="TreeGrafter"/>
</dbReference>
<dbReference type="eggNOG" id="COG3266">
    <property type="taxonomic scope" value="Bacteria"/>
</dbReference>
<keyword evidence="4 8" id="KW-0812">Transmembrane</keyword>
<dbReference type="Pfam" id="PF00593">
    <property type="entry name" value="TonB_dep_Rec_b-barrel"/>
    <property type="match status" value="1"/>
</dbReference>
<keyword evidence="15" id="KW-0675">Receptor</keyword>
<dbReference type="eggNOG" id="COG4771">
    <property type="taxonomic scope" value="Bacteria"/>
</dbReference>
<evidence type="ECO:0000259" key="12">
    <source>
        <dbReference type="Pfam" id="PF00593"/>
    </source>
</evidence>
<evidence type="ECO:0000256" key="6">
    <source>
        <dbReference type="ARBA" id="ARBA00023136"/>
    </source>
</evidence>
<gene>
    <name evidence="15" type="ORF">Osc7112_5186</name>
</gene>
<feature type="region of interest" description="Disordered" evidence="10">
    <location>
        <begin position="138"/>
        <end position="230"/>
    </location>
</feature>
<dbReference type="Pfam" id="PF07715">
    <property type="entry name" value="Plug"/>
    <property type="match status" value="1"/>
</dbReference>
<protein>
    <submittedName>
        <fullName evidence="15">TonB-dependent receptor plug</fullName>
    </submittedName>
</protein>
<proteinExistence type="inferred from homology"/>
<feature type="domain" description="TonB-dependent receptor plug" evidence="13">
    <location>
        <begin position="247"/>
        <end position="350"/>
    </location>
</feature>
<keyword evidence="5 9" id="KW-0798">TonB box</keyword>
<dbReference type="InterPro" id="IPR000531">
    <property type="entry name" value="Beta-barrel_TonB"/>
</dbReference>
<evidence type="ECO:0000256" key="2">
    <source>
        <dbReference type="ARBA" id="ARBA00022448"/>
    </source>
</evidence>
<dbReference type="STRING" id="179408.Osc7112_5186"/>
<accession>K9VQE3</accession>
<evidence type="ECO:0000256" key="5">
    <source>
        <dbReference type="ARBA" id="ARBA00023077"/>
    </source>
</evidence>
<keyword evidence="2 8" id="KW-0813">Transport</keyword>
<dbReference type="InterPro" id="IPR036942">
    <property type="entry name" value="Beta-barrel_TonB_sf"/>
</dbReference>
<feature type="chain" id="PRO_5003937738" evidence="11">
    <location>
        <begin position="28"/>
        <end position="923"/>
    </location>
</feature>
<dbReference type="GO" id="GO:0009279">
    <property type="term" value="C:cell outer membrane"/>
    <property type="evidence" value="ECO:0007669"/>
    <property type="project" value="UniProtKB-SubCell"/>
</dbReference>
<dbReference type="InterPro" id="IPR021731">
    <property type="entry name" value="AMIN_dom"/>
</dbReference>
<comment type="subcellular location">
    <subcellularLocation>
        <location evidence="1 8">Cell outer membrane</location>
        <topology evidence="1 8">Multi-pass membrane protein</topology>
    </subcellularLocation>
</comment>
<keyword evidence="11" id="KW-0732">Signal</keyword>
<dbReference type="Pfam" id="PF11741">
    <property type="entry name" value="AMIN"/>
    <property type="match status" value="1"/>
</dbReference>
<evidence type="ECO:0000256" key="10">
    <source>
        <dbReference type="SAM" id="MobiDB-lite"/>
    </source>
</evidence>
<dbReference type="InterPro" id="IPR037066">
    <property type="entry name" value="Plug_dom_sf"/>
</dbReference>
<name>K9VQE3_9CYAN</name>
<dbReference type="InterPro" id="IPR012910">
    <property type="entry name" value="Plug_dom"/>
</dbReference>
<dbReference type="GO" id="GO:0044718">
    <property type="term" value="P:siderophore transmembrane transport"/>
    <property type="evidence" value="ECO:0007669"/>
    <property type="project" value="TreeGrafter"/>
</dbReference>
<dbReference type="SUPFAM" id="SSF56935">
    <property type="entry name" value="Porins"/>
    <property type="match status" value="1"/>
</dbReference>
<dbReference type="RefSeq" id="WP_015178662.1">
    <property type="nucleotide sequence ID" value="NC_019729.1"/>
</dbReference>
<dbReference type="KEGG" id="oni:Osc7112_5186"/>
<dbReference type="Gene3D" id="2.40.170.20">
    <property type="entry name" value="TonB-dependent receptor, beta-barrel domain"/>
    <property type="match status" value="1"/>
</dbReference>
<reference evidence="15 16" key="1">
    <citation type="submission" date="2012-05" db="EMBL/GenBank/DDBJ databases">
        <title>Finished chromosome of genome of Oscillatoria sp. PCC 7112.</title>
        <authorList>
            <consortium name="US DOE Joint Genome Institute"/>
            <person name="Gugger M."/>
            <person name="Coursin T."/>
            <person name="Rippka R."/>
            <person name="Tandeau De Marsac N."/>
            <person name="Huntemann M."/>
            <person name="Wei C.-L."/>
            <person name="Han J."/>
            <person name="Detter J.C."/>
            <person name="Han C."/>
            <person name="Tapia R."/>
            <person name="Davenport K."/>
            <person name="Daligault H."/>
            <person name="Erkkila T."/>
            <person name="Gu W."/>
            <person name="Munk A.C.C."/>
            <person name="Teshima H."/>
            <person name="Xu Y."/>
            <person name="Chain P."/>
            <person name="Chen A."/>
            <person name="Krypides N."/>
            <person name="Mavromatis K."/>
            <person name="Markowitz V."/>
            <person name="Szeto E."/>
            <person name="Ivanova N."/>
            <person name="Mikhailova N."/>
            <person name="Ovchinnikova G."/>
            <person name="Pagani I."/>
            <person name="Pati A."/>
            <person name="Goodwin L."/>
            <person name="Peters L."/>
            <person name="Pitluck S."/>
            <person name="Woyke T."/>
            <person name="Kerfeld C."/>
        </authorList>
    </citation>
    <scope>NUCLEOTIDE SEQUENCE [LARGE SCALE GENOMIC DNA]</scope>
    <source>
        <strain evidence="15 16">PCC 7112</strain>
    </source>
</reference>
<dbReference type="OrthoDB" id="427542at2"/>
<feature type="domain" description="AMIN" evidence="14">
    <location>
        <begin position="36"/>
        <end position="114"/>
    </location>
</feature>
<feature type="signal peptide" evidence="11">
    <location>
        <begin position="1"/>
        <end position="27"/>
    </location>
</feature>
<evidence type="ECO:0000259" key="14">
    <source>
        <dbReference type="Pfam" id="PF11741"/>
    </source>
</evidence>
<evidence type="ECO:0000256" key="1">
    <source>
        <dbReference type="ARBA" id="ARBA00004571"/>
    </source>
</evidence>
<keyword evidence="3 8" id="KW-1134">Transmembrane beta strand</keyword>
<evidence type="ECO:0000256" key="7">
    <source>
        <dbReference type="ARBA" id="ARBA00023237"/>
    </source>
</evidence>
<dbReference type="AlphaFoldDB" id="K9VQE3"/>
<evidence type="ECO:0000313" key="15">
    <source>
        <dbReference type="EMBL" id="AFZ09440.1"/>
    </source>
</evidence>
<feature type="domain" description="TonB-dependent receptor-like beta-barrel" evidence="12">
    <location>
        <begin position="443"/>
        <end position="885"/>
    </location>
</feature>
<keyword evidence="7 8" id="KW-0998">Cell outer membrane</keyword>